<proteinExistence type="predicted"/>
<evidence type="ECO:0000313" key="3">
    <source>
        <dbReference type="EMBL" id="MFC4529350.1"/>
    </source>
</evidence>
<protein>
    <submittedName>
        <fullName evidence="3">Sulfatase-like hydrolase/transferase</fullName>
    </submittedName>
</protein>
<dbReference type="InterPro" id="IPR000917">
    <property type="entry name" value="Sulfatase_N"/>
</dbReference>
<sequence length="545" mass="58463">MATAFACLLVLFALNAPTQISHLTPWSFARVPMEGVLGVALVLVLPPKPRRVVAALAGAVLALLTIVKIIDMGFYAVLQRPFDPLLDWAYFGNAVDFLTASFGGAGVAGAIVAVAVLAAGVLLLITLSVVRLVRIVARHRTPAAGAAGTLGAAWIACALLGVQIAPEVPVAALVRDHAQQVRASLRDREVFAEQAAVDAYRDTPGSELLTALRGKDVIVSFIESYGRDAVEDPELAPQVDAVLDAGTRRLRAAGYASRSAFLTSPTYGGGSWLAHATLLSGLWINNQQRYRDLVASDRLTLTGLFRRAGRRTVAVMPGNTKAWPEGSFYGYDRVYDSHNLGYRGPGFNWGTMPDQYTLSAFQRLERAKPGHAPMMAEIPLVSSHAPWAPIPRLIDWNAVGDGSVFGPMPATGDSPDAVWSDAGRVRAAYRQSIEYSLSALISYVETYGDDDLVLVFLGDHQAAPIVTGEGASHDVPITIVTRDRAVLDRISGWNWQDGLNPGPKAPVWPMNTFRDRFLTTFSPHPTPSPASVPRRAGAAALQGWS</sequence>
<dbReference type="RefSeq" id="WP_380835800.1">
    <property type="nucleotide sequence ID" value="NZ_JBHSFP010000001.1"/>
</dbReference>
<evidence type="ECO:0000259" key="2">
    <source>
        <dbReference type="Pfam" id="PF00884"/>
    </source>
</evidence>
<feature type="transmembrane region" description="Helical" evidence="1">
    <location>
        <begin position="142"/>
        <end position="165"/>
    </location>
</feature>
<name>A0ABV9C9K0_9ACTN</name>
<feature type="transmembrane region" description="Helical" evidence="1">
    <location>
        <begin position="28"/>
        <end position="45"/>
    </location>
</feature>
<comment type="caution">
    <text evidence="3">The sequence shown here is derived from an EMBL/GenBank/DDBJ whole genome shotgun (WGS) entry which is preliminary data.</text>
</comment>
<evidence type="ECO:0000256" key="1">
    <source>
        <dbReference type="SAM" id="Phobius"/>
    </source>
</evidence>
<accession>A0ABV9C9K0</accession>
<dbReference type="SUPFAM" id="SSF53649">
    <property type="entry name" value="Alkaline phosphatase-like"/>
    <property type="match status" value="1"/>
</dbReference>
<evidence type="ECO:0000313" key="4">
    <source>
        <dbReference type="Proteomes" id="UP001596004"/>
    </source>
</evidence>
<dbReference type="Gene3D" id="3.40.720.10">
    <property type="entry name" value="Alkaline Phosphatase, subunit A"/>
    <property type="match status" value="1"/>
</dbReference>
<dbReference type="EMBL" id="JBHSFP010000001">
    <property type="protein sequence ID" value="MFC4529350.1"/>
    <property type="molecule type" value="Genomic_DNA"/>
</dbReference>
<gene>
    <name evidence="3" type="ORF">ACFO60_01140</name>
</gene>
<organism evidence="3 4">
    <name type="scientific">Sphaerisporangium dianthi</name>
    <dbReference type="NCBI Taxonomy" id="1436120"/>
    <lineage>
        <taxon>Bacteria</taxon>
        <taxon>Bacillati</taxon>
        <taxon>Actinomycetota</taxon>
        <taxon>Actinomycetes</taxon>
        <taxon>Streptosporangiales</taxon>
        <taxon>Streptosporangiaceae</taxon>
        <taxon>Sphaerisporangium</taxon>
    </lineage>
</organism>
<feature type="domain" description="Sulfatase N-terminal" evidence="2">
    <location>
        <begin position="217"/>
        <end position="462"/>
    </location>
</feature>
<keyword evidence="1" id="KW-0472">Membrane</keyword>
<dbReference type="Pfam" id="PF00884">
    <property type="entry name" value="Sulfatase"/>
    <property type="match status" value="1"/>
</dbReference>
<keyword evidence="4" id="KW-1185">Reference proteome</keyword>
<reference evidence="4" key="1">
    <citation type="journal article" date="2019" name="Int. J. Syst. Evol. Microbiol.">
        <title>The Global Catalogue of Microorganisms (GCM) 10K type strain sequencing project: providing services to taxonomists for standard genome sequencing and annotation.</title>
        <authorList>
            <consortium name="The Broad Institute Genomics Platform"/>
            <consortium name="The Broad Institute Genome Sequencing Center for Infectious Disease"/>
            <person name="Wu L."/>
            <person name="Ma J."/>
        </authorList>
    </citation>
    <scope>NUCLEOTIDE SEQUENCE [LARGE SCALE GENOMIC DNA]</scope>
    <source>
        <strain evidence="4">CGMCC 4.7132</strain>
    </source>
</reference>
<keyword evidence="1" id="KW-1133">Transmembrane helix</keyword>
<feature type="transmembrane region" description="Helical" evidence="1">
    <location>
        <begin position="52"/>
        <end position="77"/>
    </location>
</feature>
<keyword evidence="1" id="KW-0812">Transmembrane</keyword>
<dbReference type="InterPro" id="IPR017850">
    <property type="entry name" value="Alkaline_phosphatase_core_sf"/>
</dbReference>
<dbReference type="Proteomes" id="UP001596004">
    <property type="component" value="Unassembled WGS sequence"/>
</dbReference>
<feature type="transmembrane region" description="Helical" evidence="1">
    <location>
        <begin position="97"/>
        <end position="130"/>
    </location>
</feature>